<feature type="region of interest" description="Disordered" evidence="1">
    <location>
        <begin position="71"/>
        <end position="94"/>
    </location>
</feature>
<feature type="compositionally biased region" description="Basic residues" evidence="1">
    <location>
        <begin position="82"/>
        <end position="94"/>
    </location>
</feature>
<dbReference type="Proteomes" id="UP001519460">
    <property type="component" value="Unassembled WGS sequence"/>
</dbReference>
<name>A0ABD0JWR8_9CAEN</name>
<feature type="non-terminal residue" evidence="2">
    <location>
        <position position="1"/>
    </location>
</feature>
<comment type="caution">
    <text evidence="2">The sequence shown here is derived from an EMBL/GenBank/DDBJ whole genome shotgun (WGS) entry which is preliminary data.</text>
</comment>
<organism evidence="2 3">
    <name type="scientific">Batillaria attramentaria</name>
    <dbReference type="NCBI Taxonomy" id="370345"/>
    <lineage>
        <taxon>Eukaryota</taxon>
        <taxon>Metazoa</taxon>
        <taxon>Spiralia</taxon>
        <taxon>Lophotrochozoa</taxon>
        <taxon>Mollusca</taxon>
        <taxon>Gastropoda</taxon>
        <taxon>Caenogastropoda</taxon>
        <taxon>Sorbeoconcha</taxon>
        <taxon>Cerithioidea</taxon>
        <taxon>Batillariidae</taxon>
        <taxon>Batillaria</taxon>
    </lineage>
</organism>
<sequence length="94" mass="10037">LKLNRPNPLGDASTGQGAIDSGRGWHHADSFLSHTSAQHSGSTANTAGSVRQNQPLGEFLYIYPASRPGCHSPTIEPGCHNVKPRGRGKPRQIQ</sequence>
<evidence type="ECO:0000313" key="2">
    <source>
        <dbReference type="EMBL" id="KAK7479412.1"/>
    </source>
</evidence>
<proteinExistence type="predicted"/>
<reference evidence="2 3" key="1">
    <citation type="journal article" date="2023" name="Sci. Data">
        <title>Genome assembly of the Korean intertidal mud-creeper Batillaria attramentaria.</title>
        <authorList>
            <person name="Patra A.K."/>
            <person name="Ho P.T."/>
            <person name="Jun S."/>
            <person name="Lee S.J."/>
            <person name="Kim Y."/>
            <person name="Won Y.J."/>
        </authorList>
    </citation>
    <scope>NUCLEOTIDE SEQUENCE [LARGE SCALE GENOMIC DNA]</scope>
    <source>
        <strain evidence="2">Wonlab-2016</strain>
    </source>
</reference>
<protein>
    <submittedName>
        <fullName evidence="2">Uncharacterized protein</fullName>
    </submittedName>
</protein>
<dbReference type="AlphaFoldDB" id="A0ABD0JWR8"/>
<evidence type="ECO:0000313" key="3">
    <source>
        <dbReference type="Proteomes" id="UP001519460"/>
    </source>
</evidence>
<gene>
    <name evidence="2" type="ORF">BaRGS_00029329</name>
</gene>
<evidence type="ECO:0000256" key="1">
    <source>
        <dbReference type="SAM" id="MobiDB-lite"/>
    </source>
</evidence>
<accession>A0ABD0JWR8</accession>
<feature type="region of interest" description="Disordered" evidence="1">
    <location>
        <begin position="1"/>
        <end position="27"/>
    </location>
</feature>
<dbReference type="EMBL" id="JACVVK020000303">
    <property type="protein sequence ID" value="KAK7479412.1"/>
    <property type="molecule type" value="Genomic_DNA"/>
</dbReference>
<keyword evidence="3" id="KW-1185">Reference proteome</keyword>